<reference evidence="2" key="1">
    <citation type="journal article" date="2023" name="Mol. Phylogenet. Evol.">
        <title>Genome-scale phylogeny and comparative genomics of the fungal order Sordariales.</title>
        <authorList>
            <person name="Hensen N."/>
            <person name="Bonometti L."/>
            <person name="Westerberg I."/>
            <person name="Brannstrom I.O."/>
            <person name="Guillou S."/>
            <person name="Cros-Aarteil S."/>
            <person name="Calhoun S."/>
            <person name="Haridas S."/>
            <person name="Kuo A."/>
            <person name="Mondo S."/>
            <person name="Pangilinan J."/>
            <person name="Riley R."/>
            <person name="LaButti K."/>
            <person name="Andreopoulos B."/>
            <person name="Lipzen A."/>
            <person name="Chen C."/>
            <person name="Yan M."/>
            <person name="Daum C."/>
            <person name="Ng V."/>
            <person name="Clum A."/>
            <person name="Steindorff A."/>
            <person name="Ohm R.A."/>
            <person name="Martin F."/>
            <person name="Silar P."/>
            <person name="Natvig D.O."/>
            <person name="Lalanne C."/>
            <person name="Gautier V."/>
            <person name="Ament-Velasquez S.L."/>
            <person name="Kruys A."/>
            <person name="Hutchinson M.I."/>
            <person name="Powell A.J."/>
            <person name="Barry K."/>
            <person name="Miller A.N."/>
            <person name="Grigoriev I.V."/>
            <person name="Debuchy R."/>
            <person name="Gladieux P."/>
            <person name="Hiltunen Thoren M."/>
            <person name="Johannesson H."/>
        </authorList>
    </citation>
    <scope>NUCLEOTIDE SEQUENCE</scope>
    <source>
        <strain evidence="2">CBS 538.74</strain>
    </source>
</reference>
<keyword evidence="3" id="KW-1185">Reference proteome</keyword>
<dbReference type="AlphaFoldDB" id="A0AAN6ZWX6"/>
<feature type="region of interest" description="Disordered" evidence="1">
    <location>
        <begin position="45"/>
        <end position="91"/>
    </location>
</feature>
<sequence>MADTESTRTITNHAVRNGREYISYSDNTSWTRKIDRATSQPISDWTAVETLPSSSSSEQPPLRHRRTPSRERAQALVPLRPRPQRHGHRAGTGDAEFMHFEHAGSVDRMGGPDFAWHQVLSGDLGDEQLARVEAIVRAERPPSAVNQSGGRDGVSSGVDGEGCEAVGGGEDCY</sequence>
<accession>A0AAN6ZWX6</accession>
<dbReference type="EMBL" id="MU856897">
    <property type="protein sequence ID" value="KAK4155015.1"/>
    <property type="molecule type" value="Genomic_DNA"/>
</dbReference>
<comment type="caution">
    <text evidence="2">The sequence shown here is derived from an EMBL/GenBank/DDBJ whole genome shotgun (WGS) entry which is preliminary data.</text>
</comment>
<organism evidence="2 3">
    <name type="scientific">Chaetomidium leptoderma</name>
    <dbReference type="NCBI Taxonomy" id="669021"/>
    <lineage>
        <taxon>Eukaryota</taxon>
        <taxon>Fungi</taxon>
        <taxon>Dikarya</taxon>
        <taxon>Ascomycota</taxon>
        <taxon>Pezizomycotina</taxon>
        <taxon>Sordariomycetes</taxon>
        <taxon>Sordariomycetidae</taxon>
        <taxon>Sordariales</taxon>
        <taxon>Chaetomiaceae</taxon>
        <taxon>Chaetomidium</taxon>
    </lineage>
</organism>
<name>A0AAN6ZWX6_9PEZI</name>
<reference evidence="2" key="2">
    <citation type="submission" date="2023-05" db="EMBL/GenBank/DDBJ databases">
        <authorList>
            <consortium name="Lawrence Berkeley National Laboratory"/>
            <person name="Steindorff A."/>
            <person name="Hensen N."/>
            <person name="Bonometti L."/>
            <person name="Westerberg I."/>
            <person name="Brannstrom I.O."/>
            <person name="Guillou S."/>
            <person name="Cros-Aarteil S."/>
            <person name="Calhoun S."/>
            <person name="Haridas S."/>
            <person name="Kuo A."/>
            <person name="Mondo S."/>
            <person name="Pangilinan J."/>
            <person name="Riley R."/>
            <person name="Labutti K."/>
            <person name="Andreopoulos B."/>
            <person name="Lipzen A."/>
            <person name="Chen C."/>
            <person name="Yanf M."/>
            <person name="Daum C."/>
            <person name="Ng V."/>
            <person name="Clum A."/>
            <person name="Ohm R."/>
            <person name="Martin F."/>
            <person name="Silar P."/>
            <person name="Natvig D."/>
            <person name="Lalanne C."/>
            <person name="Gautier V."/>
            <person name="Ament-Velasquez S.L."/>
            <person name="Kruys A."/>
            <person name="Hutchinson M.I."/>
            <person name="Powell A.J."/>
            <person name="Barry K."/>
            <person name="Miller A.N."/>
            <person name="Grigoriev I.V."/>
            <person name="Debuchy R."/>
            <person name="Gladieux P."/>
            <person name="Thoren M.H."/>
            <person name="Johannesson H."/>
        </authorList>
    </citation>
    <scope>NUCLEOTIDE SEQUENCE</scope>
    <source>
        <strain evidence="2">CBS 538.74</strain>
    </source>
</reference>
<feature type="region of interest" description="Disordered" evidence="1">
    <location>
        <begin position="140"/>
        <end position="173"/>
    </location>
</feature>
<gene>
    <name evidence="2" type="ORF">C8A00DRAFT_32194</name>
</gene>
<dbReference type="Proteomes" id="UP001302745">
    <property type="component" value="Unassembled WGS sequence"/>
</dbReference>
<evidence type="ECO:0000313" key="2">
    <source>
        <dbReference type="EMBL" id="KAK4155015.1"/>
    </source>
</evidence>
<evidence type="ECO:0000256" key="1">
    <source>
        <dbReference type="SAM" id="MobiDB-lite"/>
    </source>
</evidence>
<proteinExistence type="predicted"/>
<protein>
    <submittedName>
        <fullName evidence="2">Uncharacterized protein</fullName>
    </submittedName>
</protein>
<evidence type="ECO:0000313" key="3">
    <source>
        <dbReference type="Proteomes" id="UP001302745"/>
    </source>
</evidence>